<proteinExistence type="inferred from homology"/>
<dbReference type="InterPro" id="IPR042241">
    <property type="entry name" value="GCP_C_sf"/>
</dbReference>
<evidence type="ECO:0000313" key="6">
    <source>
        <dbReference type="EMBL" id="KAL3121079.1"/>
    </source>
</evidence>
<gene>
    <name evidence="6" type="ORF">niasHT_005339</name>
</gene>
<feature type="domain" description="Gamma tubulin complex component protein N-terminal" evidence="5">
    <location>
        <begin position="62"/>
        <end position="359"/>
    </location>
</feature>
<keyword evidence="2 4" id="KW-0493">Microtubule</keyword>
<evidence type="ECO:0000256" key="2">
    <source>
        <dbReference type="ARBA" id="ARBA00022701"/>
    </source>
</evidence>
<evidence type="ECO:0000256" key="3">
    <source>
        <dbReference type="ARBA" id="ARBA00023212"/>
    </source>
</evidence>
<dbReference type="InterPro" id="IPR007259">
    <property type="entry name" value="GCP"/>
</dbReference>
<evidence type="ECO:0000313" key="7">
    <source>
        <dbReference type="Proteomes" id="UP001620626"/>
    </source>
</evidence>
<reference evidence="6 7" key="1">
    <citation type="submission" date="2024-10" db="EMBL/GenBank/DDBJ databases">
        <authorList>
            <person name="Kim D."/>
        </authorList>
    </citation>
    <scope>NUCLEOTIDE SEQUENCE [LARGE SCALE GENOMIC DNA]</scope>
    <source>
        <strain evidence="6">BH-2024</strain>
    </source>
</reference>
<keyword evidence="7" id="KW-1185">Reference proteome</keyword>
<comment type="subcellular location">
    <subcellularLocation>
        <location evidence="4">Cytoplasm</location>
        <location evidence="4">Cytoskeleton</location>
        <location evidence="4">Microtubule organizing center</location>
    </subcellularLocation>
</comment>
<keyword evidence="3 4" id="KW-0206">Cytoskeleton</keyword>
<evidence type="ECO:0000256" key="4">
    <source>
        <dbReference type="RuleBase" id="RU363050"/>
    </source>
</evidence>
<dbReference type="Proteomes" id="UP001620626">
    <property type="component" value="Unassembled WGS sequence"/>
</dbReference>
<dbReference type="GO" id="GO:0005874">
    <property type="term" value="C:microtubule"/>
    <property type="evidence" value="ECO:0007669"/>
    <property type="project" value="UniProtKB-KW"/>
</dbReference>
<name>A0ABD2M0U5_9BILA</name>
<dbReference type="Pfam" id="PF17681">
    <property type="entry name" value="GCP_N_terminal"/>
    <property type="match status" value="1"/>
</dbReference>
<accession>A0ABD2M0U5</accession>
<comment type="caution">
    <text evidence="6">The sequence shown here is derived from an EMBL/GenBank/DDBJ whole genome shotgun (WGS) entry which is preliminary data.</text>
</comment>
<dbReference type="InterPro" id="IPR041470">
    <property type="entry name" value="GCP_N"/>
</dbReference>
<evidence type="ECO:0000259" key="5">
    <source>
        <dbReference type="Pfam" id="PF17681"/>
    </source>
</evidence>
<organism evidence="6 7">
    <name type="scientific">Heterodera trifolii</name>
    <dbReference type="NCBI Taxonomy" id="157864"/>
    <lineage>
        <taxon>Eukaryota</taxon>
        <taxon>Metazoa</taxon>
        <taxon>Ecdysozoa</taxon>
        <taxon>Nematoda</taxon>
        <taxon>Chromadorea</taxon>
        <taxon>Rhabditida</taxon>
        <taxon>Tylenchina</taxon>
        <taxon>Tylenchomorpha</taxon>
        <taxon>Tylenchoidea</taxon>
        <taxon>Heteroderidae</taxon>
        <taxon>Heteroderinae</taxon>
        <taxon>Heterodera</taxon>
    </lineage>
</organism>
<dbReference type="EMBL" id="JBICBT010000200">
    <property type="protein sequence ID" value="KAL3121079.1"/>
    <property type="molecule type" value="Genomic_DNA"/>
</dbReference>
<evidence type="ECO:0000256" key="1">
    <source>
        <dbReference type="ARBA" id="ARBA00022490"/>
    </source>
</evidence>
<dbReference type="PANTHER" id="PTHR19302">
    <property type="entry name" value="GAMMA TUBULIN COMPLEX PROTEIN"/>
    <property type="match status" value="1"/>
</dbReference>
<comment type="similarity">
    <text evidence="4">Belongs to the TUBGCP family.</text>
</comment>
<protein>
    <recommendedName>
        <fullName evidence="4">Gamma-tubulin complex component</fullName>
    </recommendedName>
</protein>
<keyword evidence="1 4" id="KW-0963">Cytoplasm</keyword>
<dbReference type="Gene3D" id="1.20.120.1900">
    <property type="entry name" value="Gamma-tubulin complex, C-terminal domain"/>
    <property type="match status" value="1"/>
</dbReference>
<dbReference type="GO" id="GO:0005815">
    <property type="term" value="C:microtubule organizing center"/>
    <property type="evidence" value="ECO:0007669"/>
    <property type="project" value="UniProtKB-SubCell"/>
</dbReference>
<dbReference type="AlphaFoldDB" id="A0ABD2M0U5"/>
<sequence>MIGQILRWKSQRIMILEHIIRDNFHDYDVPSLPTNAVRPHQRKQFTDLPFDQQEKALFGDFLSVCRGINGPFIQCEQLDNNEIIWVWTAENWKQRTDNQNIERWMNVCFGMGTTLFDLLLCIGQLRADSTRGPTVYAFCSLVLKHLERKVYAELHELDKLEVKNLMTLRNVCNELRHRHLLPLLTIAREILLADKVGGELINFLFDQKERTECYHIVSLLDEIISVTLLRYNQTVFEWISQCSLSLDMGHEFFIWDLRKQSVVKRSDFNSPALDNFGFDHTYVSIPELLPKVYESVADELLNLGRFLFTMKNQNADIEHLSTHYELDQNLFKNKTLREFCAAIHSFYGKCSTNILDHFKKRFNILQFARHLPHFFVGLNSAWIYEFVVLLETTGLSGPILDNDFEMDDNDRFIVNTQLQLLLQEAFRVSWLQNSPFHDKICVSLMRLSPTSDDRLAEHEKRLEHRLKNPPKLELNIVVPKDNASNKNKDLALSLAFPPVVVWSYRQMFYHLLLLNRAKHWMYRKYFALKGTNCRREEFATVHQFLRVLNVYIEYLCGIASAAYPNFSKQLDSVTILCFNLINNDLFVCLFWVCTLDQLVDAQMKYTHQLMGQMMLDQGFKQLKELLVQLATKFCEYARDSIDFHTLNREASPLVGEIKKILLQNRDGGPTGLRDILFGCYFTAIGGTAADEEPIWRLLCHVDDEIAFAAAFNG</sequence>